<evidence type="ECO:0000313" key="4">
    <source>
        <dbReference type="Proteomes" id="UP000216361"/>
    </source>
</evidence>
<dbReference type="PANTHER" id="PTHR43767">
    <property type="entry name" value="LONG-CHAIN-FATTY-ACID--COA LIGASE"/>
    <property type="match status" value="1"/>
</dbReference>
<dbReference type="AlphaFoldDB" id="A0A255XKR1"/>
<reference evidence="3 4" key="1">
    <citation type="submission" date="2017-07" db="EMBL/GenBank/DDBJ databases">
        <title>Elstera cyanobacteriorum sp. nov., a novel bacterium isolated from cyanobacterial aggregates in a eutrophic lake.</title>
        <authorList>
            <person name="Cai H."/>
        </authorList>
    </citation>
    <scope>NUCLEOTIDE SEQUENCE [LARGE SCALE GENOMIC DNA]</scope>
    <source>
        <strain evidence="3 4">TH019</strain>
    </source>
</reference>
<accession>A0A255XKR1</accession>
<dbReference type="Gene3D" id="3.40.50.12780">
    <property type="entry name" value="N-terminal domain of ligase-like"/>
    <property type="match status" value="1"/>
</dbReference>
<dbReference type="PANTHER" id="PTHR43767:SF1">
    <property type="entry name" value="NONRIBOSOMAL PEPTIDE SYNTHASE PES1 (EUROFUNG)-RELATED"/>
    <property type="match status" value="1"/>
</dbReference>
<dbReference type="InterPro" id="IPR045851">
    <property type="entry name" value="AMP-bd_C_sf"/>
</dbReference>
<dbReference type="EMBL" id="NOXS01000035">
    <property type="protein sequence ID" value="OYQ16954.1"/>
    <property type="molecule type" value="Genomic_DNA"/>
</dbReference>
<sequence length="376" mass="39722">MLADAVRGQFLSDHPGLDVPVPPWPDSFDFVDDLGADSLDRLALATAVSVHLQINRSGLDDALLARRRLGDWRDVAAQALTLYSDSFHVRSSGSQGAPRWHAHRLDVLVAEVEAVLALLPPGRGRIVSLVPAHHIYGFLFTILLPARLGCSVWEARAASPVSVAGRLMPGDVIVAHPHWWRLLAESGVPLPPAVGLTATAPCPPAVAQALRGAGLAELIEIYGASETAGIGWRPAGAGPFQLLPAWQPGEDGQLVAADGRRVDLPDHLAWQENGRFEVLGRKDGQVQVGGVNVDLAEVRRTILAVAGVRDVALRLAASGRLKAFIASDAPPVDLRPALQAAVSATLPPPARPASWTFGPALPLTPAGKPSDWQEGA</sequence>
<organism evidence="3 4">
    <name type="scientific">Elstera cyanobacteriorum</name>
    <dbReference type="NCBI Taxonomy" id="2022747"/>
    <lineage>
        <taxon>Bacteria</taxon>
        <taxon>Pseudomonadati</taxon>
        <taxon>Pseudomonadota</taxon>
        <taxon>Alphaproteobacteria</taxon>
        <taxon>Rhodospirillales</taxon>
        <taxon>Rhodospirillaceae</taxon>
        <taxon>Elstera</taxon>
    </lineage>
</organism>
<comment type="caution">
    <text evidence="3">The sequence shown here is derived from an EMBL/GenBank/DDBJ whole genome shotgun (WGS) entry which is preliminary data.</text>
</comment>
<dbReference type="GO" id="GO:0016878">
    <property type="term" value="F:acid-thiol ligase activity"/>
    <property type="evidence" value="ECO:0007669"/>
    <property type="project" value="UniProtKB-ARBA"/>
</dbReference>
<name>A0A255XKR1_9PROT</name>
<dbReference type="Proteomes" id="UP000216361">
    <property type="component" value="Unassembled WGS sequence"/>
</dbReference>
<proteinExistence type="predicted"/>
<dbReference type="Gene3D" id="3.30.300.30">
    <property type="match status" value="1"/>
</dbReference>
<protein>
    <recommendedName>
        <fullName evidence="2">AMP-dependent synthetase/ligase domain-containing protein</fullName>
    </recommendedName>
</protein>
<feature type="region of interest" description="Disordered" evidence="1">
    <location>
        <begin position="353"/>
        <end position="376"/>
    </location>
</feature>
<evidence type="ECO:0000313" key="3">
    <source>
        <dbReference type="EMBL" id="OYQ16954.1"/>
    </source>
</evidence>
<feature type="domain" description="AMP-dependent synthetase/ligase" evidence="2">
    <location>
        <begin position="91"/>
        <end position="232"/>
    </location>
</feature>
<keyword evidence="4" id="KW-1185">Reference proteome</keyword>
<evidence type="ECO:0000259" key="2">
    <source>
        <dbReference type="Pfam" id="PF00501"/>
    </source>
</evidence>
<dbReference type="InterPro" id="IPR000873">
    <property type="entry name" value="AMP-dep_synth/lig_dom"/>
</dbReference>
<gene>
    <name evidence="3" type="ORF">CHR90_18500</name>
</gene>
<evidence type="ECO:0000256" key="1">
    <source>
        <dbReference type="SAM" id="MobiDB-lite"/>
    </source>
</evidence>
<dbReference type="InterPro" id="IPR050237">
    <property type="entry name" value="ATP-dep_AMP-bd_enzyme"/>
</dbReference>
<dbReference type="SUPFAM" id="SSF56801">
    <property type="entry name" value="Acetyl-CoA synthetase-like"/>
    <property type="match status" value="1"/>
</dbReference>
<dbReference type="Pfam" id="PF00501">
    <property type="entry name" value="AMP-binding"/>
    <property type="match status" value="1"/>
</dbReference>
<dbReference type="InterPro" id="IPR042099">
    <property type="entry name" value="ANL_N_sf"/>
</dbReference>